<reference evidence="1 2" key="1">
    <citation type="submission" date="2015-03" db="EMBL/GenBank/DDBJ databases">
        <authorList>
            <person name="Murphy D."/>
        </authorList>
    </citation>
    <scope>NUCLEOTIDE SEQUENCE [LARGE SCALE GENOMIC DNA]</scope>
    <source>
        <strain evidence="1 2">KMM 520</strain>
    </source>
</reference>
<evidence type="ECO:0000313" key="1">
    <source>
        <dbReference type="EMBL" id="ALS33527.1"/>
    </source>
</evidence>
<evidence type="ECO:0000313" key="2">
    <source>
        <dbReference type="Proteomes" id="UP000065261"/>
    </source>
</evidence>
<dbReference type="KEGG" id="ptn:PTRA_a2434"/>
<dbReference type="PATRIC" id="fig|1315283.4.peg.2119"/>
<dbReference type="EMBL" id="CP011034">
    <property type="protein sequence ID" value="ALS33527.1"/>
    <property type="molecule type" value="Genomic_DNA"/>
</dbReference>
<dbReference type="AlphaFoldDB" id="A0A0U2WEQ6"/>
<gene>
    <name evidence="1" type="ORF">PTRA_a2434</name>
</gene>
<sequence>MSYIAKAALTAQGLVAALILNSAGYTTEEVYNLVQGIRPKALTIEL</sequence>
<proteinExistence type="predicted"/>
<dbReference type="Proteomes" id="UP000065261">
    <property type="component" value="Chromosome I"/>
</dbReference>
<accession>A0A0U2WEQ6</accession>
<name>A0A0U2WEQ6_9GAMM</name>
<protein>
    <submittedName>
        <fullName evidence="1">Uncharacterized protein</fullName>
    </submittedName>
</protein>
<organism evidence="1">
    <name type="scientific">Pseudoalteromonas translucida KMM 520</name>
    <dbReference type="NCBI Taxonomy" id="1315283"/>
    <lineage>
        <taxon>Bacteria</taxon>
        <taxon>Pseudomonadati</taxon>
        <taxon>Pseudomonadota</taxon>
        <taxon>Gammaproteobacteria</taxon>
        <taxon>Alteromonadales</taxon>
        <taxon>Pseudoalteromonadaceae</taxon>
        <taxon>Pseudoalteromonas</taxon>
    </lineage>
</organism>